<keyword evidence="11" id="KW-0406">Ion transport</keyword>
<comment type="function">
    <text evidence="1">High-conductance voltage-dependent solute channel with a slight selectivity for cations transporting triosephosphates, dicarboxylic acids, ATP, inorganic phosphate (Pi), sugars, and positively or negatively charged amino acids.</text>
</comment>
<reference evidence="16" key="1">
    <citation type="journal article" date="2014" name="Science">
        <title>Ancient hybridizations among the ancestral genomes of bread wheat.</title>
        <authorList>
            <consortium name="International Wheat Genome Sequencing Consortium,"/>
            <person name="Marcussen T."/>
            <person name="Sandve S.R."/>
            <person name="Heier L."/>
            <person name="Spannagl M."/>
            <person name="Pfeifer M."/>
            <person name="Jakobsen K.S."/>
            <person name="Wulff B.B."/>
            <person name="Steuernagel B."/>
            <person name="Mayer K.F."/>
            <person name="Olsen O.A."/>
        </authorList>
    </citation>
    <scope>NUCLEOTIDE SEQUENCE [LARGE SCALE GENOMIC DNA]</scope>
    <source>
        <strain evidence="16">cv. AL8/78</strain>
    </source>
</reference>
<dbReference type="GO" id="GO:0034765">
    <property type="term" value="P:regulation of monoatomic ion transmembrane transport"/>
    <property type="evidence" value="ECO:0007669"/>
    <property type="project" value="InterPro"/>
</dbReference>
<dbReference type="Proteomes" id="UP000015105">
    <property type="component" value="Chromosome 5D"/>
</dbReference>
<keyword evidence="9" id="KW-0812">Transmembrane</keyword>
<dbReference type="GO" id="GO:0046930">
    <property type="term" value="C:pore complex"/>
    <property type="evidence" value="ECO:0007669"/>
    <property type="project" value="UniProtKB-KW"/>
</dbReference>
<comment type="subcellular location">
    <subcellularLocation>
        <location evidence="2">Plastid</location>
        <location evidence="2">Chloroplast outer membrane</location>
        <topology evidence="2">Multi-pass membrane protein</topology>
    </subcellularLocation>
    <subcellularLocation>
        <location evidence="3">Plastid</location>
        <location evidence="3">Etioplast membrane</location>
        <topology evidence="3">Multi-pass membrane protein</topology>
    </subcellularLocation>
</comment>
<evidence type="ECO:0000256" key="2">
    <source>
        <dbReference type="ARBA" id="ARBA00004396"/>
    </source>
</evidence>
<keyword evidence="8" id="KW-0934">Plastid</keyword>
<keyword evidence="6" id="KW-1134">Transmembrane beta strand</keyword>
<organism evidence="15 16">
    <name type="scientific">Aegilops tauschii subsp. strangulata</name>
    <name type="common">Goatgrass</name>
    <dbReference type="NCBI Taxonomy" id="200361"/>
    <lineage>
        <taxon>Eukaryota</taxon>
        <taxon>Viridiplantae</taxon>
        <taxon>Streptophyta</taxon>
        <taxon>Embryophyta</taxon>
        <taxon>Tracheophyta</taxon>
        <taxon>Spermatophyta</taxon>
        <taxon>Magnoliopsida</taxon>
        <taxon>Liliopsida</taxon>
        <taxon>Poales</taxon>
        <taxon>Poaceae</taxon>
        <taxon>BOP clade</taxon>
        <taxon>Pooideae</taxon>
        <taxon>Triticodae</taxon>
        <taxon>Triticeae</taxon>
        <taxon>Triticinae</taxon>
        <taxon>Aegilops</taxon>
    </lineage>
</organism>
<keyword evidence="12" id="KW-0626">Porin</keyword>
<protein>
    <recommendedName>
        <fullName evidence="17">Outer envelope pore protein 24, chloroplastic</fullName>
    </recommendedName>
</protein>
<evidence type="ECO:0000313" key="16">
    <source>
        <dbReference type="Proteomes" id="UP000015105"/>
    </source>
</evidence>
<evidence type="ECO:0000256" key="4">
    <source>
        <dbReference type="ARBA" id="ARBA00011593"/>
    </source>
</evidence>
<keyword evidence="10" id="KW-1002">Plastid outer membrane</keyword>
<evidence type="ECO:0008006" key="17">
    <source>
        <dbReference type="Google" id="ProtNLM"/>
    </source>
</evidence>
<keyword evidence="13" id="KW-0472">Membrane</keyword>
<feature type="compositionally biased region" description="Pro residues" evidence="14">
    <location>
        <begin position="139"/>
        <end position="151"/>
    </location>
</feature>
<dbReference type="InterPro" id="IPR034626">
    <property type="entry name" value="OEP24"/>
</dbReference>
<reference evidence="15" key="5">
    <citation type="journal article" date="2021" name="G3 (Bethesda)">
        <title>Aegilops tauschii genome assembly Aet v5.0 features greater sequence contiguity and improved annotation.</title>
        <authorList>
            <person name="Wang L."/>
            <person name="Zhu T."/>
            <person name="Rodriguez J.C."/>
            <person name="Deal K.R."/>
            <person name="Dubcovsky J."/>
            <person name="McGuire P.E."/>
            <person name="Lux T."/>
            <person name="Spannagl M."/>
            <person name="Mayer K.F.X."/>
            <person name="Baldrich P."/>
            <person name="Meyers B.C."/>
            <person name="Huo N."/>
            <person name="Gu Y.Q."/>
            <person name="Zhou H."/>
            <person name="Devos K.M."/>
            <person name="Bennetzen J.L."/>
            <person name="Unver T."/>
            <person name="Budak H."/>
            <person name="Gulick P.J."/>
            <person name="Galiba G."/>
            <person name="Kalapos B."/>
            <person name="Nelson D.R."/>
            <person name="Li P."/>
            <person name="You F.M."/>
            <person name="Luo M.C."/>
            <person name="Dvorak J."/>
        </authorList>
    </citation>
    <scope>NUCLEOTIDE SEQUENCE [LARGE SCALE GENOMIC DNA]</scope>
    <source>
        <strain evidence="15">cv. AL8/78</strain>
    </source>
</reference>
<sequence>ALAPVPPPAAAAAAAETPRKEATGEAGMKATVKGRYEGDKATAAATVALAAAGDLRLRASATDAAFAAGPSLDGLTLTLEKPGAFLLDLKPHNQDVRFQFMNSATVLDKRVSLTYTHSTSLAPAAPKPAIPAPAAGAAPAPPPAPRGPPPGRTALDLSIAFDPANKVSVSHALGGGGCRVKYTYAHGAGRLTTIEPVYDTAKNAWEFAVARKFDAGDTVRGTYQASTKQLGLEWTRSSSIGGVLSVQVATTFDLSDQSKAPKLVAESTWNYEI</sequence>
<evidence type="ECO:0000256" key="7">
    <source>
        <dbReference type="ARBA" id="ARBA00022528"/>
    </source>
</evidence>
<name>A0A453MKT6_AEGTS</name>
<dbReference type="PANTHER" id="PTHR35284:SF1">
    <property type="entry name" value="OUTER ENVELOPE PORE PROTEIN 24A, CHLOROPLASTIC-RELATED"/>
    <property type="match status" value="1"/>
</dbReference>
<keyword evidence="7" id="KW-0150">Chloroplast</keyword>
<evidence type="ECO:0000256" key="5">
    <source>
        <dbReference type="ARBA" id="ARBA00022448"/>
    </source>
</evidence>
<evidence type="ECO:0000256" key="6">
    <source>
        <dbReference type="ARBA" id="ARBA00022452"/>
    </source>
</evidence>
<evidence type="ECO:0000256" key="13">
    <source>
        <dbReference type="ARBA" id="ARBA00023136"/>
    </source>
</evidence>
<evidence type="ECO:0000256" key="11">
    <source>
        <dbReference type="ARBA" id="ARBA00023065"/>
    </source>
</evidence>
<dbReference type="EnsemblPlants" id="AET5Gv21224400.2">
    <property type="protein sequence ID" value="AET5Gv21224400.2"/>
    <property type="gene ID" value="AET5Gv21224400"/>
</dbReference>
<dbReference type="Gramene" id="AET5Gv21224400.2">
    <property type="protein sequence ID" value="AET5Gv21224400.2"/>
    <property type="gene ID" value="AET5Gv21224400"/>
</dbReference>
<evidence type="ECO:0000256" key="1">
    <source>
        <dbReference type="ARBA" id="ARBA00002327"/>
    </source>
</evidence>
<dbReference type="GO" id="GO:0009707">
    <property type="term" value="C:chloroplast outer membrane"/>
    <property type="evidence" value="ECO:0007669"/>
    <property type="project" value="UniProtKB-SubCell"/>
</dbReference>
<evidence type="ECO:0000256" key="9">
    <source>
        <dbReference type="ARBA" id="ARBA00022692"/>
    </source>
</evidence>
<evidence type="ECO:0000256" key="3">
    <source>
        <dbReference type="ARBA" id="ARBA00004441"/>
    </source>
</evidence>
<evidence type="ECO:0000256" key="8">
    <source>
        <dbReference type="ARBA" id="ARBA00022640"/>
    </source>
</evidence>
<evidence type="ECO:0000256" key="10">
    <source>
        <dbReference type="ARBA" id="ARBA00022805"/>
    </source>
</evidence>
<evidence type="ECO:0000256" key="12">
    <source>
        <dbReference type="ARBA" id="ARBA00023114"/>
    </source>
</evidence>
<reference evidence="15" key="3">
    <citation type="journal article" date="2017" name="Nature">
        <title>Genome sequence of the progenitor of the wheat D genome Aegilops tauschii.</title>
        <authorList>
            <person name="Luo M.C."/>
            <person name="Gu Y.Q."/>
            <person name="Puiu D."/>
            <person name="Wang H."/>
            <person name="Twardziok S.O."/>
            <person name="Deal K.R."/>
            <person name="Huo N."/>
            <person name="Zhu T."/>
            <person name="Wang L."/>
            <person name="Wang Y."/>
            <person name="McGuire P.E."/>
            <person name="Liu S."/>
            <person name="Long H."/>
            <person name="Ramasamy R.K."/>
            <person name="Rodriguez J.C."/>
            <person name="Van S.L."/>
            <person name="Yuan L."/>
            <person name="Wang Z."/>
            <person name="Xia Z."/>
            <person name="Xiao L."/>
            <person name="Anderson O.D."/>
            <person name="Ouyang S."/>
            <person name="Liang Y."/>
            <person name="Zimin A.V."/>
            <person name="Pertea G."/>
            <person name="Qi P."/>
            <person name="Bennetzen J.L."/>
            <person name="Dai X."/>
            <person name="Dawson M.W."/>
            <person name="Muller H.G."/>
            <person name="Kugler K."/>
            <person name="Rivarola-Duarte L."/>
            <person name="Spannagl M."/>
            <person name="Mayer K.F.X."/>
            <person name="Lu F.H."/>
            <person name="Bevan M.W."/>
            <person name="Leroy P."/>
            <person name="Li P."/>
            <person name="You F.M."/>
            <person name="Sun Q."/>
            <person name="Liu Z."/>
            <person name="Lyons E."/>
            <person name="Wicker T."/>
            <person name="Salzberg S.L."/>
            <person name="Devos K.M."/>
            <person name="Dvorak J."/>
        </authorList>
    </citation>
    <scope>NUCLEOTIDE SEQUENCE [LARGE SCALE GENOMIC DNA]</scope>
    <source>
        <strain evidence="15">cv. AL8/78</strain>
    </source>
</reference>
<dbReference type="GO" id="GO:0015288">
    <property type="term" value="F:porin activity"/>
    <property type="evidence" value="ECO:0007669"/>
    <property type="project" value="UniProtKB-KW"/>
</dbReference>
<dbReference type="AlphaFoldDB" id="A0A453MKT6"/>
<reference evidence="15" key="4">
    <citation type="submission" date="2019-03" db="UniProtKB">
        <authorList>
            <consortium name="EnsemblPlants"/>
        </authorList>
    </citation>
    <scope>IDENTIFICATION</scope>
</reference>
<dbReference type="GO" id="GO:0022843">
    <property type="term" value="F:voltage-gated monoatomic cation channel activity"/>
    <property type="evidence" value="ECO:0007669"/>
    <property type="project" value="InterPro"/>
</dbReference>
<proteinExistence type="predicted"/>
<evidence type="ECO:0000256" key="14">
    <source>
        <dbReference type="SAM" id="MobiDB-lite"/>
    </source>
</evidence>
<reference evidence="16" key="2">
    <citation type="journal article" date="2017" name="Nat. Plants">
        <title>The Aegilops tauschii genome reveals multiple impacts of transposons.</title>
        <authorList>
            <person name="Zhao G."/>
            <person name="Zou C."/>
            <person name="Li K."/>
            <person name="Wang K."/>
            <person name="Li T."/>
            <person name="Gao L."/>
            <person name="Zhang X."/>
            <person name="Wang H."/>
            <person name="Yang Z."/>
            <person name="Liu X."/>
            <person name="Jiang W."/>
            <person name="Mao L."/>
            <person name="Kong X."/>
            <person name="Jiao Y."/>
            <person name="Jia J."/>
        </authorList>
    </citation>
    <scope>NUCLEOTIDE SEQUENCE [LARGE SCALE GENOMIC DNA]</scope>
    <source>
        <strain evidence="16">cv. AL8/78</strain>
    </source>
</reference>
<dbReference type="GO" id="GO:0034426">
    <property type="term" value="C:etioplast membrane"/>
    <property type="evidence" value="ECO:0007669"/>
    <property type="project" value="UniProtKB-SubCell"/>
</dbReference>
<feature type="region of interest" description="Disordered" evidence="14">
    <location>
        <begin position="122"/>
        <end position="152"/>
    </location>
</feature>
<keyword evidence="16" id="KW-1185">Reference proteome</keyword>
<evidence type="ECO:0000313" key="15">
    <source>
        <dbReference type="EnsemblPlants" id="AET5Gv21224400.2"/>
    </source>
</evidence>
<accession>A0A453MKT6</accession>
<feature type="region of interest" description="Disordered" evidence="14">
    <location>
        <begin position="1"/>
        <end position="26"/>
    </location>
</feature>
<keyword evidence="5" id="KW-0813">Transport</keyword>
<dbReference type="PANTHER" id="PTHR35284">
    <property type="entry name" value="OUTER ENVELOPE PORE PROTEIN 24A, CHLOROPLASTIC-RELATED"/>
    <property type="match status" value="1"/>
</dbReference>
<comment type="subunit">
    <text evidence="4">Homooligomers form large rather nonselective pores in plastidial outer membranes.</text>
</comment>